<evidence type="ECO:0000313" key="2">
    <source>
        <dbReference type="EMBL" id="ERT69737.1"/>
    </source>
</evidence>
<organism evidence="2 3">
    <name type="scientific">Cetobacterium somerae ATCC BAA-474</name>
    <dbReference type="NCBI Taxonomy" id="1319815"/>
    <lineage>
        <taxon>Bacteria</taxon>
        <taxon>Fusobacteriati</taxon>
        <taxon>Fusobacteriota</taxon>
        <taxon>Fusobacteriia</taxon>
        <taxon>Fusobacteriales</taxon>
        <taxon>Fusobacteriaceae</taxon>
        <taxon>Cetobacterium</taxon>
    </lineage>
</organism>
<dbReference type="RefSeq" id="WP_023049977.1">
    <property type="nucleotide sequence ID" value="NZ_CP173065.2"/>
</dbReference>
<keyword evidence="1" id="KW-0812">Transmembrane</keyword>
<evidence type="ECO:0000256" key="1">
    <source>
        <dbReference type="SAM" id="Phobius"/>
    </source>
</evidence>
<dbReference type="Proteomes" id="UP000017081">
    <property type="component" value="Unassembled WGS sequence"/>
</dbReference>
<dbReference type="HOGENOM" id="CLU_1319005_0_0_0"/>
<dbReference type="EMBL" id="AXZF01000015">
    <property type="protein sequence ID" value="ERT69737.1"/>
    <property type="molecule type" value="Genomic_DNA"/>
</dbReference>
<dbReference type="STRING" id="1319815.HMPREF0202_00429"/>
<proteinExistence type="predicted"/>
<reference evidence="2 3" key="1">
    <citation type="submission" date="2013-08" db="EMBL/GenBank/DDBJ databases">
        <authorList>
            <person name="Weinstock G."/>
            <person name="Sodergren E."/>
            <person name="Wylie T."/>
            <person name="Fulton L."/>
            <person name="Fulton R."/>
            <person name="Fronick C."/>
            <person name="O'Laughlin M."/>
            <person name="Godfrey J."/>
            <person name="Miner T."/>
            <person name="Herter B."/>
            <person name="Appelbaum E."/>
            <person name="Cordes M."/>
            <person name="Lek S."/>
            <person name="Wollam A."/>
            <person name="Pepin K.H."/>
            <person name="Palsikar V.B."/>
            <person name="Mitreva M."/>
            <person name="Wilson R.K."/>
        </authorList>
    </citation>
    <scope>NUCLEOTIDE SEQUENCE [LARGE SCALE GENOMIC DNA]</scope>
    <source>
        <strain evidence="2 3">ATCC BAA-474</strain>
    </source>
</reference>
<keyword evidence="1" id="KW-1133">Transmembrane helix</keyword>
<protein>
    <submittedName>
        <fullName evidence="2">Uncharacterized protein</fullName>
    </submittedName>
</protein>
<comment type="caution">
    <text evidence="2">The sequence shown here is derived from an EMBL/GenBank/DDBJ whole genome shotgun (WGS) entry which is preliminary data.</text>
</comment>
<dbReference type="AlphaFoldDB" id="U7VDG1"/>
<evidence type="ECO:0000313" key="3">
    <source>
        <dbReference type="Proteomes" id="UP000017081"/>
    </source>
</evidence>
<keyword evidence="3" id="KW-1185">Reference proteome</keyword>
<feature type="transmembrane region" description="Helical" evidence="1">
    <location>
        <begin position="49"/>
        <end position="78"/>
    </location>
</feature>
<accession>U7VDG1</accession>
<feature type="transmembrane region" description="Helical" evidence="1">
    <location>
        <begin position="9"/>
        <end position="29"/>
    </location>
</feature>
<feature type="transmembrane region" description="Helical" evidence="1">
    <location>
        <begin position="126"/>
        <end position="146"/>
    </location>
</feature>
<gene>
    <name evidence="2" type="ORF">HMPREF0202_00429</name>
</gene>
<keyword evidence="1" id="KW-0472">Membrane</keyword>
<name>U7VDG1_9FUSO</name>
<sequence length="208" mass="23907">MELNNIVKILAFLTSYCPLWILLIIKYGLNEDLKGDLILKTSNIYKYSISYPLISWNIPIFILISLILISLVCIFLFFKAIKPGEKDTNIEYYKIIETEDNDSDILGYLFTYIIPSLSIGGDISKLIQLILFIVIASFYITSNSLITLNPVIRILGYHIYKAKVIRNNLEQSIYIISKLKNALIEKNTNIKLLEISSNIFYLERGGKH</sequence>